<protein>
    <submittedName>
        <fullName evidence="1">Uncharacterized protein</fullName>
    </submittedName>
</protein>
<proteinExistence type="predicted"/>
<keyword evidence="2" id="KW-1185">Reference proteome</keyword>
<organism evidence="1 2">
    <name type="scientific">Kwoniella shandongensis</name>
    <dbReference type="NCBI Taxonomy" id="1734106"/>
    <lineage>
        <taxon>Eukaryota</taxon>
        <taxon>Fungi</taxon>
        <taxon>Dikarya</taxon>
        <taxon>Basidiomycota</taxon>
        <taxon>Agaricomycotina</taxon>
        <taxon>Tremellomycetes</taxon>
        <taxon>Tremellales</taxon>
        <taxon>Cryptococcaceae</taxon>
        <taxon>Kwoniella</taxon>
    </lineage>
</organism>
<sequence>MDVSSLWLCIITDPSTDAFGIRDWPERPTDSGIDKPLRALLTDEDVVAKSHRCITYVHTPSIHFHHLLPVHLHFVHS</sequence>
<evidence type="ECO:0000313" key="1">
    <source>
        <dbReference type="EMBL" id="WWD21346.1"/>
    </source>
</evidence>
<reference evidence="1" key="2">
    <citation type="submission" date="2024-01" db="EMBL/GenBank/DDBJ databases">
        <title>Comparative genomics of Cryptococcus and Kwoniella reveals pathogenesis evolution and contrasting modes of karyotype evolution via chromosome fusion or intercentromeric recombination.</title>
        <authorList>
            <person name="Coelho M.A."/>
            <person name="David-Palma M."/>
            <person name="Shea T."/>
            <person name="Bowers K."/>
            <person name="McGinley-Smith S."/>
            <person name="Mohammad A.W."/>
            <person name="Gnirke A."/>
            <person name="Yurkov A.M."/>
            <person name="Nowrousian M."/>
            <person name="Sun S."/>
            <person name="Cuomo C.A."/>
            <person name="Heitman J."/>
        </authorList>
    </citation>
    <scope>NUCLEOTIDE SEQUENCE</scope>
    <source>
        <strain evidence="1">CBS 12478</strain>
    </source>
</reference>
<reference evidence="1" key="1">
    <citation type="submission" date="2017-08" db="EMBL/GenBank/DDBJ databases">
        <authorList>
            <person name="Cuomo C."/>
            <person name="Billmyre B."/>
            <person name="Heitman J."/>
        </authorList>
    </citation>
    <scope>NUCLEOTIDE SEQUENCE</scope>
    <source>
        <strain evidence="1">CBS 12478</strain>
    </source>
</reference>
<name>A0AAJ8LMM1_9TREE</name>
<dbReference type="EMBL" id="CP144060">
    <property type="protein sequence ID" value="WWD21346.1"/>
    <property type="molecule type" value="Genomic_DNA"/>
</dbReference>
<accession>A0AAJ8LMM1</accession>
<gene>
    <name evidence="1" type="ORF">CI109_105830</name>
</gene>
<dbReference type="Proteomes" id="UP000322225">
    <property type="component" value="Chromosome 10"/>
</dbReference>
<evidence type="ECO:0000313" key="2">
    <source>
        <dbReference type="Proteomes" id="UP000322225"/>
    </source>
</evidence>
<dbReference type="KEGG" id="ksn:90830013"/>
<dbReference type="AlphaFoldDB" id="A0AAJ8LMM1"/>
<dbReference type="GeneID" id="90830013"/>
<dbReference type="RefSeq" id="XP_065823802.1">
    <property type="nucleotide sequence ID" value="XM_065967730.1"/>
</dbReference>